<accession>A0ABP7YPJ2</accession>
<keyword evidence="3" id="KW-1185">Reference proteome</keyword>
<feature type="region of interest" description="Disordered" evidence="1">
    <location>
        <begin position="1"/>
        <end position="81"/>
    </location>
</feature>
<dbReference type="EMBL" id="BAABDO010000029">
    <property type="protein sequence ID" value="GAA4139360.1"/>
    <property type="molecule type" value="Genomic_DNA"/>
</dbReference>
<comment type="caution">
    <text evidence="2">The sequence shown here is derived from an EMBL/GenBank/DDBJ whole genome shotgun (WGS) entry which is preliminary data.</text>
</comment>
<proteinExistence type="predicted"/>
<dbReference type="Proteomes" id="UP001500266">
    <property type="component" value="Unassembled WGS sequence"/>
</dbReference>
<gene>
    <name evidence="2" type="ORF">GCM10022416_25550</name>
</gene>
<evidence type="ECO:0000256" key="1">
    <source>
        <dbReference type="SAM" id="MobiDB-lite"/>
    </source>
</evidence>
<evidence type="ECO:0000313" key="2">
    <source>
        <dbReference type="EMBL" id="GAA4139360.1"/>
    </source>
</evidence>
<feature type="compositionally biased region" description="Basic and acidic residues" evidence="1">
    <location>
        <begin position="50"/>
        <end position="59"/>
    </location>
</feature>
<reference evidence="3" key="1">
    <citation type="journal article" date="2019" name="Int. J. Syst. Evol. Microbiol.">
        <title>The Global Catalogue of Microorganisms (GCM) 10K type strain sequencing project: providing services to taxonomists for standard genome sequencing and annotation.</title>
        <authorList>
            <consortium name="The Broad Institute Genomics Platform"/>
            <consortium name="The Broad Institute Genome Sequencing Center for Infectious Disease"/>
            <person name="Wu L."/>
            <person name="Ma J."/>
        </authorList>
    </citation>
    <scope>NUCLEOTIDE SEQUENCE [LARGE SCALE GENOMIC DNA]</scope>
    <source>
        <strain evidence="3">JCM 17316</strain>
    </source>
</reference>
<evidence type="ECO:0000313" key="3">
    <source>
        <dbReference type="Proteomes" id="UP001500266"/>
    </source>
</evidence>
<sequence length="81" mass="8184">MPGGSISAWSDGADLAEGRKRPRRALAGAGPGVEARAENGRAVRGSQGAGERRTGRADSRQAPGIGMRSNSSGGTARHRSG</sequence>
<name>A0ABP7YPJ2_9ACTN</name>
<protein>
    <submittedName>
        <fullName evidence="2">Uncharacterized protein</fullName>
    </submittedName>
</protein>
<organism evidence="2 3">
    <name type="scientific">Actinomadura keratinilytica</name>
    <dbReference type="NCBI Taxonomy" id="547461"/>
    <lineage>
        <taxon>Bacteria</taxon>
        <taxon>Bacillati</taxon>
        <taxon>Actinomycetota</taxon>
        <taxon>Actinomycetes</taxon>
        <taxon>Streptosporangiales</taxon>
        <taxon>Thermomonosporaceae</taxon>
        <taxon>Actinomadura</taxon>
    </lineage>
</organism>